<dbReference type="Proteomes" id="UP001283361">
    <property type="component" value="Unassembled WGS sequence"/>
</dbReference>
<dbReference type="EMBL" id="JAWDGP010002890">
    <property type="protein sequence ID" value="KAK3778971.1"/>
    <property type="molecule type" value="Genomic_DNA"/>
</dbReference>
<protein>
    <submittedName>
        <fullName evidence="2">Uncharacterized protein</fullName>
    </submittedName>
</protein>
<dbReference type="AlphaFoldDB" id="A0AAE1A1L4"/>
<name>A0AAE1A1L4_9GAST</name>
<evidence type="ECO:0000256" key="1">
    <source>
        <dbReference type="SAM" id="MobiDB-lite"/>
    </source>
</evidence>
<feature type="region of interest" description="Disordered" evidence="1">
    <location>
        <begin position="1"/>
        <end position="28"/>
    </location>
</feature>
<sequence>MWIRPAEQLFPSRPREAEEEETARTSRQFTIKQQGQDCIDLGLVSELSSDKLCWCQPYTSFHISSSVAPLVHTLQVCEANRIIRASCRPAPHLGPDMIAASAELQSTN</sequence>
<accession>A0AAE1A1L4</accession>
<gene>
    <name evidence="2" type="ORF">RRG08_034232</name>
</gene>
<comment type="caution">
    <text evidence="2">The sequence shown here is derived from an EMBL/GenBank/DDBJ whole genome shotgun (WGS) entry which is preliminary data.</text>
</comment>
<keyword evidence="3" id="KW-1185">Reference proteome</keyword>
<organism evidence="2 3">
    <name type="scientific">Elysia crispata</name>
    <name type="common">lettuce slug</name>
    <dbReference type="NCBI Taxonomy" id="231223"/>
    <lineage>
        <taxon>Eukaryota</taxon>
        <taxon>Metazoa</taxon>
        <taxon>Spiralia</taxon>
        <taxon>Lophotrochozoa</taxon>
        <taxon>Mollusca</taxon>
        <taxon>Gastropoda</taxon>
        <taxon>Heterobranchia</taxon>
        <taxon>Euthyneura</taxon>
        <taxon>Panpulmonata</taxon>
        <taxon>Sacoglossa</taxon>
        <taxon>Placobranchoidea</taxon>
        <taxon>Plakobranchidae</taxon>
        <taxon>Elysia</taxon>
    </lineage>
</organism>
<proteinExistence type="predicted"/>
<evidence type="ECO:0000313" key="2">
    <source>
        <dbReference type="EMBL" id="KAK3778971.1"/>
    </source>
</evidence>
<evidence type="ECO:0000313" key="3">
    <source>
        <dbReference type="Proteomes" id="UP001283361"/>
    </source>
</evidence>
<reference evidence="2" key="1">
    <citation type="journal article" date="2023" name="G3 (Bethesda)">
        <title>A reference genome for the long-term kleptoplast-retaining sea slug Elysia crispata morphotype clarki.</title>
        <authorList>
            <person name="Eastman K.E."/>
            <person name="Pendleton A.L."/>
            <person name="Shaikh M.A."/>
            <person name="Suttiyut T."/>
            <person name="Ogas R."/>
            <person name="Tomko P."/>
            <person name="Gavelis G."/>
            <person name="Widhalm J.R."/>
            <person name="Wisecaver J.H."/>
        </authorList>
    </citation>
    <scope>NUCLEOTIDE SEQUENCE</scope>
    <source>
        <strain evidence="2">ECLA1</strain>
    </source>
</reference>